<evidence type="ECO:0000313" key="2">
    <source>
        <dbReference type="EMBL" id="MBL4913662.1"/>
    </source>
</evidence>
<gene>
    <name evidence="2" type="ORF">JMA39_10970</name>
</gene>
<dbReference type="InterPro" id="IPR016181">
    <property type="entry name" value="Acyl_CoA_acyltransferase"/>
</dbReference>
<dbReference type="EMBL" id="JAESVD010000005">
    <property type="protein sequence ID" value="MBL4913662.1"/>
    <property type="molecule type" value="Genomic_DNA"/>
</dbReference>
<evidence type="ECO:0000259" key="1">
    <source>
        <dbReference type="PROSITE" id="PS51186"/>
    </source>
</evidence>
<sequence>MSLDMQFTQDDSDEFADVIKQKIAEFNWQHWEVSERLPLGLKLEDDNGQLVAGFSGRTFGNWLMIDNLWVAESLRGQQVGHQLLTEAETIAKARGCQSAILDTLNFQAKPFYEARGYQLKWTQQAYPKTGCKYFMVKQLS</sequence>
<accession>A0ABS1SYM4</accession>
<dbReference type="Proteomes" id="UP000604898">
    <property type="component" value="Unassembled WGS sequence"/>
</dbReference>
<name>A0ABS1SYM4_9GAMM</name>
<evidence type="ECO:0000313" key="3">
    <source>
        <dbReference type="Proteomes" id="UP000604898"/>
    </source>
</evidence>
<dbReference type="Pfam" id="PF00583">
    <property type="entry name" value="Acetyltransf_1"/>
    <property type="match status" value="1"/>
</dbReference>
<comment type="caution">
    <text evidence="2">The sequence shown here is derived from an EMBL/GenBank/DDBJ whole genome shotgun (WGS) entry which is preliminary data.</text>
</comment>
<dbReference type="CDD" id="cd04301">
    <property type="entry name" value="NAT_SF"/>
    <property type="match status" value="1"/>
</dbReference>
<dbReference type="Gene3D" id="3.40.630.30">
    <property type="match status" value="1"/>
</dbReference>
<organism evidence="2 3">
    <name type="scientific">Shewanella schlegeliana</name>
    <dbReference type="NCBI Taxonomy" id="190308"/>
    <lineage>
        <taxon>Bacteria</taxon>
        <taxon>Pseudomonadati</taxon>
        <taxon>Pseudomonadota</taxon>
        <taxon>Gammaproteobacteria</taxon>
        <taxon>Alteromonadales</taxon>
        <taxon>Shewanellaceae</taxon>
        <taxon>Shewanella</taxon>
    </lineage>
</organism>
<dbReference type="RefSeq" id="WP_202721915.1">
    <property type="nucleotide sequence ID" value="NZ_BPEX01000013.1"/>
</dbReference>
<protein>
    <submittedName>
        <fullName evidence="2">GNAT family N-acetyltransferase</fullName>
    </submittedName>
</protein>
<dbReference type="PROSITE" id="PS51186">
    <property type="entry name" value="GNAT"/>
    <property type="match status" value="1"/>
</dbReference>
<keyword evidence="3" id="KW-1185">Reference proteome</keyword>
<feature type="domain" description="N-acetyltransferase" evidence="1">
    <location>
        <begin position="2"/>
        <end position="140"/>
    </location>
</feature>
<reference evidence="2 3" key="1">
    <citation type="submission" date="2021-01" db="EMBL/GenBank/DDBJ databases">
        <title>Genome sequence of Shewanella schlegeliana JCM 11561.</title>
        <authorList>
            <person name="Zhang H."/>
            <person name="Li C."/>
        </authorList>
    </citation>
    <scope>NUCLEOTIDE SEQUENCE [LARGE SCALE GENOMIC DNA]</scope>
    <source>
        <strain evidence="2 3">JCM 11561</strain>
    </source>
</reference>
<proteinExistence type="predicted"/>
<dbReference type="InterPro" id="IPR000182">
    <property type="entry name" value="GNAT_dom"/>
</dbReference>
<dbReference type="SUPFAM" id="SSF55729">
    <property type="entry name" value="Acyl-CoA N-acyltransferases (Nat)"/>
    <property type="match status" value="1"/>
</dbReference>